<gene>
    <name evidence="1" type="ORF">K488DRAFT_75682</name>
</gene>
<keyword evidence="1" id="KW-0378">Hydrolase</keyword>
<keyword evidence="2" id="KW-1185">Reference proteome</keyword>
<sequence>MTPTSLALACAIALTVTAAEGASVATGTQQTVRGIGASGAWWVNDLAHFPDSVRQNVSELLFNPTTGLGLTDWRYNLGGGGVGVTNPSRVAETPYISDGVYDFSADAAGIYYLKEAVRHGVPIITLFVNSAPTAFTSNGQNCGGSLNIGRLPAYAQYIADVVSYWKTQGIVFTHVSPMNEPDNSFSGCGQEGMSVNILQRGQVLQAVASALSNAGLTTKVIGDETSWALQFAVEAPLWLDSHVGTLLDGVAHHQYNFLPGPLQAVMTAEARSLSGGKLTWSTEICCFKELLDSDANDPLSLVDFGAKYDPTMVGGLRMALLIHQALADAEDEHWDWWTALSSSLGSCTPASNASCVGDVNYNGWEDGLIYYDPNFATDSNFNIYLTKRYQVLKHYSRAVPYGAILRNVSTSILGSESRWRVVMFDYPQAGTPYALVAMNAQAAEGSITITGVDGFTIPSPKIAFRTSVDEDYAQISTPATASDGSLSISAPAMSIYTLFF</sequence>
<reference evidence="1" key="1">
    <citation type="submission" date="2021-02" db="EMBL/GenBank/DDBJ databases">
        <authorList>
            <consortium name="DOE Joint Genome Institute"/>
            <person name="Ahrendt S."/>
            <person name="Looney B.P."/>
            <person name="Miyauchi S."/>
            <person name="Morin E."/>
            <person name="Drula E."/>
            <person name="Courty P.E."/>
            <person name="Chicoki N."/>
            <person name="Fauchery L."/>
            <person name="Kohler A."/>
            <person name="Kuo A."/>
            <person name="Labutti K."/>
            <person name="Pangilinan J."/>
            <person name="Lipzen A."/>
            <person name="Riley R."/>
            <person name="Andreopoulos W."/>
            <person name="He G."/>
            <person name="Johnson J."/>
            <person name="Barry K.W."/>
            <person name="Grigoriev I.V."/>
            <person name="Nagy L."/>
            <person name="Hibbett D."/>
            <person name="Henrissat B."/>
            <person name="Matheny P.B."/>
            <person name="Labbe J."/>
            <person name="Martin F."/>
        </authorList>
    </citation>
    <scope>NUCLEOTIDE SEQUENCE</scope>
    <source>
        <strain evidence="1">EC-137</strain>
    </source>
</reference>
<protein>
    <submittedName>
        <fullName evidence="1">Glycoside hydrolase</fullName>
    </submittedName>
</protein>
<dbReference type="EMBL" id="MU273467">
    <property type="protein sequence ID" value="KAI0036906.1"/>
    <property type="molecule type" value="Genomic_DNA"/>
</dbReference>
<evidence type="ECO:0000313" key="2">
    <source>
        <dbReference type="Proteomes" id="UP000814128"/>
    </source>
</evidence>
<reference evidence="1" key="2">
    <citation type="journal article" date="2022" name="New Phytol.">
        <title>Evolutionary transition to the ectomycorrhizal habit in the genomes of a hyperdiverse lineage of mushroom-forming fungi.</title>
        <authorList>
            <person name="Looney B."/>
            <person name="Miyauchi S."/>
            <person name="Morin E."/>
            <person name="Drula E."/>
            <person name="Courty P.E."/>
            <person name="Kohler A."/>
            <person name="Kuo A."/>
            <person name="LaButti K."/>
            <person name="Pangilinan J."/>
            <person name="Lipzen A."/>
            <person name="Riley R."/>
            <person name="Andreopoulos W."/>
            <person name="He G."/>
            <person name="Johnson J."/>
            <person name="Nolan M."/>
            <person name="Tritt A."/>
            <person name="Barry K.W."/>
            <person name="Grigoriev I.V."/>
            <person name="Nagy L.G."/>
            <person name="Hibbett D."/>
            <person name="Henrissat B."/>
            <person name="Matheny P.B."/>
            <person name="Labbe J."/>
            <person name="Martin F.M."/>
        </authorList>
    </citation>
    <scope>NUCLEOTIDE SEQUENCE</scope>
    <source>
        <strain evidence="1">EC-137</strain>
    </source>
</reference>
<evidence type="ECO:0000313" key="1">
    <source>
        <dbReference type="EMBL" id="KAI0036906.1"/>
    </source>
</evidence>
<dbReference type="Proteomes" id="UP000814128">
    <property type="component" value="Unassembled WGS sequence"/>
</dbReference>
<comment type="caution">
    <text evidence="1">The sequence shown here is derived from an EMBL/GenBank/DDBJ whole genome shotgun (WGS) entry which is preliminary data.</text>
</comment>
<organism evidence="1 2">
    <name type="scientific">Vararia minispora EC-137</name>
    <dbReference type="NCBI Taxonomy" id="1314806"/>
    <lineage>
        <taxon>Eukaryota</taxon>
        <taxon>Fungi</taxon>
        <taxon>Dikarya</taxon>
        <taxon>Basidiomycota</taxon>
        <taxon>Agaricomycotina</taxon>
        <taxon>Agaricomycetes</taxon>
        <taxon>Russulales</taxon>
        <taxon>Lachnocladiaceae</taxon>
        <taxon>Vararia</taxon>
    </lineage>
</organism>
<proteinExistence type="predicted"/>
<accession>A0ACB8QZW6</accession>
<name>A0ACB8QZW6_9AGAM</name>